<evidence type="ECO:0000313" key="1">
    <source>
        <dbReference type="EMBL" id="RKQ90832.1"/>
    </source>
</evidence>
<dbReference type="AlphaFoldDB" id="A0A660L744"/>
<organism evidence="1 2">
    <name type="scientific">Solirubrobacter pauli</name>
    <dbReference type="NCBI Taxonomy" id="166793"/>
    <lineage>
        <taxon>Bacteria</taxon>
        <taxon>Bacillati</taxon>
        <taxon>Actinomycetota</taxon>
        <taxon>Thermoleophilia</taxon>
        <taxon>Solirubrobacterales</taxon>
        <taxon>Solirubrobacteraceae</taxon>
        <taxon>Solirubrobacter</taxon>
    </lineage>
</organism>
<name>A0A660L744_9ACTN</name>
<dbReference type="Proteomes" id="UP000278962">
    <property type="component" value="Unassembled WGS sequence"/>
</dbReference>
<accession>A0A660L744</accession>
<proteinExistence type="predicted"/>
<dbReference type="EMBL" id="RBIL01000001">
    <property type="protein sequence ID" value="RKQ90832.1"/>
    <property type="molecule type" value="Genomic_DNA"/>
</dbReference>
<evidence type="ECO:0000313" key="2">
    <source>
        <dbReference type="Proteomes" id="UP000278962"/>
    </source>
</evidence>
<sequence length="50" mass="5720">MPVQAVIDSSDVLTPVLPDFGHFLENHLDRRRIEQQIKVHGGRWLVQTGL</sequence>
<gene>
    <name evidence="1" type="ORF">C8N24_0647</name>
</gene>
<reference evidence="1 2" key="1">
    <citation type="submission" date="2018-10" db="EMBL/GenBank/DDBJ databases">
        <title>Genomic Encyclopedia of Archaeal and Bacterial Type Strains, Phase II (KMG-II): from individual species to whole genera.</title>
        <authorList>
            <person name="Goeker M."/>
        </authorList>
    </citation>
    <scope>NUCLEOTIDE SEQUENCE [LARGE SCALE GENOMIC DNA]</scope>
    <source>
        <strain evidence="1 2">DSM 14954</strain>
    </source>
</reference>
<comment type="caution">
    <text evidence="1">The sequence shown here is derived from an EMBL/GenBank/DDBJ whole genome shotgun (WGS) entry which is preliminary data.</text>
</comment>
<protein>
    <submittedName>
        <fullName evidence="1">Uncharacterized protein</fullName>
    </submittedName>
</protein>
<keyword evidence="2" id="KW-1185">Reference proteome</keyword>